<sequence>MEFHLTEGGIRTKLEYGELAIAGNDDHGYRPFQLMIASIAGCSASVFRKVLAKKKINIDDLKIRTETVRDMHDANRILEIKLHFVVKGTRLNIETLEKSLEIAHRNCPMVRSVENSIQVKETLELINLVD</sequence>
<dbReference type="Gene3D" id="3.30.300.20">
    <property type="match status" value="1"/>
</dbReference>
<dbReference type="AlphaFoldDB" id="A0A841RQQ1"/>
<dbReference type="SUPFAM" id="SSF82784">
    <property type="entry name" value="OsmC-like"/>
    <property type="match status" value="1"/>
</dbReference>
<proteinExistence type="predicted"/>
<dbReference type="PANTHER" id="PTHR34352">
    <property type="entry name" value="PROTEIN YHFA"/>
    <property type="match status" value="1"/>
</dbReference>
<keyword evidence="2" id="KW-1185">Reference proteome</keyword>
<dbReference type="PANTHER" id="PTHR34352:SF1">
    <property type="entry name" value="PROTEIN YHFA"/>
    <property type="match status" value="1"/>
</dbReference>
<dbReference type="InterPro" id="IPR015946">
    <property type="entry name" value="KH_dom-like_a/b"/>
</dbReference>
<evidence type="ECO:0000313" key="2">
    <source>
        <dbReference type="Proteomes" id="UP000572212"/>
    </source>
</evidence>
<name>A0A841RQQ1_9BACI</name>
<dbReference type="InterPro" id="IPR036102">
    <property type="entry name" value="OsmC/Ohrsf"/>
</dbReference>
<reference evidence="1 2" key="1">
    <citation type="submission" date="2020-08" db="EMBL/GenBank/DDBJ databases">
        <title>Genomic Encyclopedia of Type Strains, Phase IV (KMG-IV): sequencing the most valuable type-strain genomes for metagenomic binning, comparative biology and taxonomic classification.</title>
        <authorList>
            <person name="Goeker M."/>
        </authorList>
    </citation>
    <scope>NUCLEOTIDE SEQUENCE [LARGE SCALE GENOMIC DNA]</scope>
    <source>
        <strain evidence="1 2">DSM 11805</strain>
    </source>
</reference>
<organism evidence="1 2">
    <name type="scientific">Gracilibacillus halotolerans</name>
    <dbReference type="NCBI Taxonomy" id="74386"/>
    <lineage>
        <taxon>Bacteria</taxon>
        <taxon>Bacillati</taxon>
        <taxon>Bacillota</taxon>
        <taxon>Bacilli</taxon>
        <taxon>Bacillales</taxon>
        <taxon>Bacillaceae</taxon>
        <taxon>Gracilibacillus</taxon>
    </lineage>
</organism>
<gene>
    <name evidence="1" type="ORF">GGQ92_002347</name>
</gene>
<accession>A0A841RQQ1</accession>
<dbReference type="Proteomes" id="UP000572212">
    <property type="component" value="Unassembled WGS sequence"/>
</dbReference>
<dbReference type="EMBL" id="JACHON010000013">
    <property type="protein sequence ID" value="MBB6513535.1"/>
    <property type="molecule type" value="Genomic_DNA"/>
</dbReference>
<evidence type="ECO:0000313" key="1">
    <source>
        <dbReference type="EMBL" id="MBB6513535.1"/>
    </source>
</evidence>
<comment type="caution">
    <text evidence="1">The sequence shown here is derived from an EMBL/GenBank/DDBJ whole genome shotgun (WGS) entry which is preliminary data.</text>
</comment>
<dbReference type="InterPro" id="IPR003718">
    <property type="entry name" value="OsmC/Ohr_fam"/>
</dbReference>
<dbReference type="Pfam" id="PF02566">
    <property type="entry name" value="OsmC"/>
    <property type="match status" value="1"/>
</dbReference>
<dbReference type="RefSeq" id="WP_184248898.1">
    <property type="nucleotide sequence ID" value="NZ_BAAACU010000005.1"/>
</dbReference>
<protein>
    <submittedName>
        <fullName evidence="1">Putative OsmC-like protein</fullName>
    </submittedName>
</protein>